<feature type="domain" description="Protein kinase" evidence="11">
    <location>
        <begin position="13"/>
        <end position="289"/>
    </location>
</feature>
<sequence>MILMRGRRLNNRYELLEPIGAGGMGEVWRAHDRALDREVAVKVFVPARGTDEERDHAELLGRFRREARSAAALDSPHIVAVHDHGTDDSDGGATPFLVMALVRGPSLHEVLRDAGRVPLADALRWCADVCRALRAAHGTGVVHRDIKPANIMVEGEEGETRAKVVDFGIAKFLEARSSDPRLTTTGAMPFGSVLYMAPEQFRQEEVDGRTDLYALGCVLYELLVGRPPYTGSAAGVMYNHLNDVPLRPSRARAELSPAVDRLVLSLMARDPDDRPSDAAGALARIEETARTAAATATAASPGAPDESGPGARPSSPPGAPAPATRTSATGMAARPAPAKTNPPPQTAETDPAAEAEAGPAAGRPARPATGPAPEGARSGAGPVVGGTAARTPQTARPGSGTVPERPAAVEPGGTQARPVAPVGTAGDPYLWPDRREPRQRPAPRRTAAQRKARTRRVALGVAGALVLGGAVVVPMTQGGGAEHGSASAAELMETVTPDTYELAVGVADPAADSDTRQAMQVARAAVAEAERRTGKDLPLRPVPVGEGSATRAQLLTTHPGVVALVGRTAGGTPAEGKGTPLPTLDSCRADWPVEGPSLAVPEHVLARTQAPELRKRGVRTLLVADEAAVEAEDFEGSGIKAVSPEEAPTTEPQVRRAIERSDADGVVVPNDIGADDGGTARWARAARASGARIVLESGRYAACDAADSVARDAELPDGALRFRTFHDESQDPDCEAAPGLCAAPASLKKLLRHRGAAELYDTTLLVAQELAEVLAEKPTTKKARTGLARRMGDFSAEGLLGRYRLGAGAGRPVWVDERKDGAWKRTGTLTAGTS</sequence>
<dbReference type="SUPFAM" id="SSF56112">
    <property type="entry name" value="Protein kinase-like (PK-like)"/>
    <property type="match status" value="1"/>
</dbReference>
<gene>
    <name evidence="12" type="ORF">D8771_28560</name>
</gene>
<keyword evidence="4 9" id="KW-0547">Nucleotide-binding</keyword>
<accession>A0A8H1L338</accession>
<feature type="compositionally biased region" description="Low complexity" evidence="10">
    <location>
        <begin position="321"/>
        <end position="330"/>
    </location>
</feature>
<dbReference type="FunFam" id="3.30.200.20:FF:000035">
    <property type="entry name" value="Serine/threonine protein kinase Stk1"/>
    <property type="match status" value="1"/>
</dbReference>
<dbReference type="InterPro" id="IPR000719">
    <property type="entry name" value="Prot_kinase_dom"/>
</dbReference>
<comment type="caution">
    <text evidence="12">The sequence shown here is derived from an EMBL/GenBank/DDBJ whole genome shotgun (WGS) entry which is preliminary data.</text>
</comment>
<evidence type="ECO:0000256" key="3">
    <source>
        <dbReference type="ARBA" id="ARBA00022679"/>
    </source>
</evidence>
<dbReference type="SMART" id="SM00220">
    <property type="entry name" value="S_TKc"/>
    <property type="match status" value="1"/>
</dbReference>
<feature type="region of interest" description="Disordered" evidence="10">
    <location>
        <begin position="289"/>
        <end position="454"/>
    </location>
</feature>
<dbReference type="Pfam" id="PF00069">
    <property type="entry name" value="Pkinase"/>
    <property type="match status" value="1"/>
</dbReference>
<dbReference type="Gene3D" id="1.10.510.10">
    <property type="entry name" value="Transferase(Phosphotransferase) domain 1"/>
    <property type="match status" value="1"/>
</dbReference>
<dbReference type="PROSITE" id="PS00107">
    <property type="entry name" value="PROTEIN_KINASE_ATP"/>
    <property type="match status" value="1"/>
</dbReference>
<evidence type="ECO:0000256" key="7">
    <source>
        <dbReference type="ARBA" id="ARBA00047899"/>
    </source>
</evidence>
<feature type="compositionally biased region" description="Low complexity" evidence="10">
    <location>
        <begin position="290"/>
        <end position="299"/>
    </location>
</feature>
<keyword evidence="5 12" id="KW-0418">Kinase</keyword>
<protein>
    <recommendedName>
        <fullName evidence="1">non-specific serine/threonine protein kinase</fullName>
        <ecNumber evidence="1">2.7.11.1</ecNumber>
    </recommendedName>
</protein>
<evidence type="ECO:0000313" key="13">
    <source>
        <dbReference type="Proteomes" id="UP000298111"/>
    </source>
</evidence>
<keyword evidence="3" id="KW-0808">Transferase</keyword>
<evidence type="ECO:0000259" key="11">
    <source>
        <dbReference type="PROSITE" id="PS50011"/>
    </source>
</evidence>
<dbReference type="PANTHER" id="PTHR43289">
    <property type="entry name" value="MITOGEN-ACTIVATED PROTEIN KINASE KINASE KINASE 20-RELATED"/>
    <property type="match status" value="1"/>
</dbReference>
<feature type="compositionally biased region" description="Low complexity" evidence="10">
    <location>
        <begin position="346"/>
        <end position="377"/>
    </location>
</feature>
<evidence type="ECO:0000256" key="1">
    <source>
        <dbReference type="ARBA" id="ARBA00012513"/>
    </source>
</evidence>
<evidence type="ECO:0000256" key="9">
    <source>
        <dbReference type="PROSITE-ProRule" id="PRU10141"/>
    </source>
</evidence>
<dbReference type="EMBL" id="RCIY01000103">
    <property type="protein sequence ID" value="TGG76562.1"/>
    <property type="molecule type" value="Genomic_DNA"/>
</dbReference>
<keyword evidence="6 9" id="KW-0067">ATP-binding</keyword>
<dbReference type="PROSITE" id="PS00108">
    <property type="entry name" value="PROTEIN_KINASE_ST"/>
    <property type="match status" value="1"/>
</dbReference>
<dbReference type="InterPro" id="IPR011009">
    <property type="entry name" value="Kinase-like_dom_sf"/>
</dbReference>
<dbReference type="GO" id="GO:0005524">
    <property type="term" value="F:ATP binding"/>
    <property type="evidence" value="ECO:0007669"/>
    <property type="project" value="UniProtKB-UniRule"/>
</dbReference>
<dbReference type="PROSITE" id="PS50011">
    <property type="entry name" value="PROTEIN_KINASE_DOM"/>
    <property type="match status" value="1"/>
</dbReference>
<feature type="compositionally biased region" description="Basic residues" evidence="10">
    <location>
        <begin position="441"/>
        <end position="454"/>
    </location>
</feature>
<evidence type="ECO:0000256" key="4">
    <source>
        <dbReference type="ARBA" id="ARBA00022741"/>
    </source>
</evidence>
<dbReference type="Gene3D" id="3.30.200.20">
    <property type="entry name" value="Phosphorylase Kinase, domain 1"/>
    <property type="match status" value="1"/>
</dbReference>
<dbReference type="EC" id="2.7.11.1" evidence="1"/>
<dbReference type="PANTHER" id="PTHR43289:SF6">
    <property type="entry name" value="SERINE_THREONINE-PROTEIN KINASE NEKL-3"/>
    <property type="match status" value="1"/>
</dbReference>
<evidence type="ECO:0000313" key="12">
    <source>
        <dbReference type="EMBL" id="TGG76562.1"/>
    </source>
</evidence>
<dbReference type="GO" id="GO:0004674">
    <property type="term" value="F:protein serine/threonine kinase activity"/>
    <property type="evidence" value="ECO:0007669"/>
    <property type="project" value="UniProtKB-KW"/>
</dbReference>
<keyword evidence="2 12" id="KW-0723">Serine/threonine-protein kinase</keyword>
<evidence type="ECO:0000256" key="5">
    <source>
        <dbReference type="ARBA" id="ARBA00022777"/>
    </source>
</evidence>
<evidence type="ECO:0000256" key="8">
    <source>
        <dbReference type="ARBA" id="ARBA00048679"/>
    </source>
</evidence>
<name>A0A8H1L338_9ACTN</name>
<organism evidence="12 13">
    <name type="scientific">Streptomyces albus</name>
    <dbReference type="NCBI Taxonomy" id="1888"/>
    <lineage>
        <taxon>Bacteria</taxon>
        <taxon>Bacillati</taxon>
        <taxon>Actinomycetota</taxon>
        <taxon>Actinomycetes</taxon>
        <taxon>Kitasatosporales</taxon>
        <taxon>Streptomycetaceae</taxon>
        <taxon>Streptomyces</taxon>
    </lineage>
</organism>
<comment type="catalytic activity">
    <reaction evidence="7">
        <text>L-threonyl-[protein] + ATP = O-phospho-L-threonyl-[protein] + ADP + H(+)</text>
        <dbReference type="Rhea" id="RHEA:46608"/>
        <dbReference type="Rhea" id="RHEA-COMP:11060"/>
        <dbReference type="Rhea" id="RHEA-COMP:11605"/>
        <dbReference type="ChEBI" id="CHEBI:15378"/>
        <dbReference type="ChEBI" id="CHEBI:30013"/>
        <dbReference type="ChEBI" id="CHEBI:30616"/>
        <dbReference type="ChEBI" id="CHEBI:61977"/>
        <dbReference type="ChEBI" id="CHEBI:456216"/>
        <dbReference type="EC" id="2.7.11.1"/>
    </reaction>
</comment>
<feature type="binding site" evidence="9">
    <location>
        <position position="42"/>
    </location>
    <ligand>
        <name>ATP</name>
        <dbReference type="ChEBI" id="CHEBI:30616"/>
    </ligand>
</feature>
<dbReference type="InterPro" id="IPR008271">
    <property type="entry name" value="Ser/Thr_kinase_AS"/>
</dbReference>
<dbReference type="AlphaFoldDB" id="A0A8H1L338"/>
<reference evidence="12 13" key="1">
    <citation type="submission" date="2018-10" db="EMBL/GenBank/DDBJ databases">
        <title>Isolation of pseudouridimycin from Streptomyces albus DSM 40763.</title>
        <authorList>
            <person name="Rosenqvist P."/>
            <person name="Metsae-Ketelae M."/>
            <person name="Virta P."/>
        </authorList>
    </citation>
    <scope>NUCLEOTIDE SEQUENCE [LARGE SCALE GENOMIC DNA]</scope>
    <source>
        <strain evidence="12 13">DSM 40763</strain>
    </source>
</reference>
<dbReference type="InterPro" id="IPR017441">
    <property type="entry name" value="Protein_kinase_ATP_BS"/>
</dbReference>
<comment type="catalytic activity">
    <reaction evidence="8">
        <text>L-seryl-[protein] + ATP = O-phospho-L-seryl-[protein] + ADP + H(+)</text>
        <dbReference type="Rhea" id="RHEA:17989"/>
        <dbReference type="Rhea" id="RHEA-COMP:9863"/>
        <dbReference type="Rhea" id="RHEA-COMP:11604"/>
        <dbReference type="ChEBI" id="CHEBI:15378"/>
        <dbReference type="ChEBI" id="CHEBI:29999"/>
        <dbReference type="ChEBI" id="CHEBI:30616"/>
        <dbReference type="ChEBI" id="CHEBI:83421"/>
        <dbReference type="ChEBI" id="CHEBI:456216"/>
        <dbReference type="EC" id="2.7.11.1"/>
    </reaction>
</comment>
<evidence type="ECO:0000256" key="2">
    <source>
        <dbReference type="ARBA" id="ARBA00022527"/>
    </source>
</evidence>
<dbReference type="Proteomes" id="UP000298111">
    <property type="component" value="Unassembled WGS sequence"/>
</dbReference>
<dbReference type="CDD" id="cd14014">
    <property type="entry name" value="STKc_PknB_like"/>
    <property type="match status" value="1"/>
</dbReference>
<proteinExistence type="predicted"/>
<evidence type="ECO:0000256" key="6">
    <source>
        <dbReference type="ARBA" id="ARBA00022840"/>
    </source>
</evidence>
<evidence type="ECO:0000256" key="10">
    <source>
        <dbReference type="SAM" id="MobiDB-lite"/>
    </source>
</evidence>